<dbReference type="SUPFAM" id="SSF47413">
    <property type="entry name" value="lambda repressor-like DNA-binding domains"/>
    <property type="match status" value="1"/>
</dbReference>
<dbReference type="STRING" id="284581.AMD01_11170"/>
<dbReference type="Pfam" id="PF01381">
    <property type="entry name" value="HTH_3"/>
    <property type="match status" value="1"/>
</dbReference>
<dbReference type="RefSeq" id="WP_053401475.1">
    <property type="nucleotide sequence ID" value="NZ_LILC01000013.1"/>
</dbReference>
<feature type="domain" description="HTH cro/C1-type" evidence="1">
    <location>
        <begin position="17"/>
        <end position="65"/>
    </location>
</feature>
<dbReference type="PATRIC" id="fig|284581.3.peg.2345"/>
<evidence type="ECO:0000259" key="1">
    <source>
        <dbReference type="PROSITE" id="PS50943"/>
    </source>
</evidence>
<comment type="caution">
    <text evidence="2">The sequence shown here is derived from an EMBL/GenBank/DDBJ whole genome shotgun (WGS) entry which is preliminary data.</text>
</comment>
<dbReference type="SMART" id="SM00530">
    <property type="entry name" value="HTH_XRE"/>
    <property type="match status" value="1"/>
</dbReference>
<gene>
    <name evidence="2" type="ORF">AMD01_11170</name>
</gene>
<dbReference type="Proteomes" id="UP000037558">
    <property type="component" value="Unassembled WGS sequence"/>
</dbReference>
<dbReference type="InterPro" id="IPR001387">
    <property type="entry name" value="Cro/C1-type_HTH"/>
</dbReference>
<dbReference type="EMBL" id="LILC01000013">
    <property type="protein sequence ID" value="KOO46392.1"/>
    <property type="molecule type" value="Genomic_DNA"/>
</dbReference>
<keyword evidence="3" id="KW-1185">Reference proteome</keyword>
<proteinExistence type="predicted"/>
<evidence type="ECO:0000313" key="2">
    <source>
        <dbReference type="EMBL" id="KOO46392.1"/>
    </source>
</evidence>
<name>A0A0M0L698_9BACI</name>
<reference evidence="3" key="1">
    <citation type="submission" date="2015-08" db="EMBL/GenBank/DDBJ databases">
        <title>Fjat-14210 dsm16467.</title>
        <authorList>
            <person name="Liu B."/>
            <person name="Wang J."/>
            <person name="Zhu Y."/>
            <person name="Liu G."/>
            <person name="Chen Q."/>
            <person name="Chen Z."/>
            <person name="Lan J."/>
            <person name="Che J."/>
            <person name="Ge C."/>
            <person name="Shi H."/>
            <person name="Pan Z."/>
            <person name="Liu X."/>
        </authorList>
    </citation>
    <scope>NUCLEOTIDE SEQUENCE [LARGE SCALE GENOMIC DNA]</scope>
    <source>
        <strain evidence="3">DSM 16467</strain>
    </source>
</reference>
<dbReference type="OrthoDB" id="7568952at2"/>
<dbReference type="CDD" id="cd00093">
    <property type="entry name" value="HTH_XRE"/>
    <property type="match status" value="1"/>
</dbReference>
<dbReference type="AlphaFoldDB" id="A0A0M0L698"/>
<organism evidence="2 3">
    <name type="scientific">Priestia koreensis</name>
    <dbReference type="NCBI Taxonomy" id="284581"/>
    <lineage>
        <taxon>Bacteria</taxon>
        <taxon>Bacillati</taxon>
        <taxon>Bacillota</taxon>
        <taxon>Bacilli</taxon>
        <taxon>Bacillales</taxon>
        <taxon>Bacillaceae</taxon>
        <taxon>Priestia</taxon>
    </lineage>
</organism>
<evidence type="ECO:0000313" key="3">
    <source>
        <dbReference type="Proteomes" id="UP000037558"/>
    </source>
</evidence>
<dbReference type="InterPro" id="IPR010982">
    <property type="entry name" value="Lambda_DNA-bd_dom_sf"/>
</dbReference>
<dbReference type="GO" id="GO:0003677">
    <property type="term" value="F:DNA binding"/>
    <property type="evidence" value="ECO:0007669"/>
    <property type="project" value="InterPro"/>
</dbReference>
<protein>
    <submittedName>
        <fullName evidence="2">XRE family transcriptional regulator</fullName>
    </submittedName>
</protein>
<sequence>MWGLGKKRTKLGKFLDKHGRTQQELAKAAGVNKETVSKACSDPDYSPTVKTLSKLMKALRKLDSNVKAEDFFDI</sequence>
<dbReference type="Gene3D" id="1.10.260.40">
    <property type="entry name" value="lambda repressor-like DNA-binding domains"/>
    <property type="match status" value="1"/>
</dbReference>
<dbReference type="PROSITE" id="PS50943">
    <property type="entry name" value="HTH_CROC1"/>
    <property type="match status" value="1"/>
</dbReference>
<accession>A0A0M0L698</accession>